<dbReference type="InterPro" id="IPR052439">
    <property type="entry name" value="F-box/Kelch-repeat"/>
</dbReference>
<dbReference type="Proteomes" id="UP001295469">
    <property type="component" value="Chromosome C02"/>
</dbReference>
<evidence type="ECO:0000256" key="2">
    <source>
        <dbReference type="ARBA" id="ARBA00022737"/>
    </source>
</evidence>
<dbReference type="STRING" id="3708.A0A078JUC2"/>
<dbReference type="PaxDb" id="3708-A0A078JUC2"/>
<dbReference type="PANTHER" id="PTHR46122:SF9">
    <property type="entry name" value="F-BOX_KELCH-REPEAT PROTEIN"/>
    <property type="match status" value="1"/>
</dbReference>
<keyword evidence="2" id="KW-0677">Repeat</keyword>
<dbReference type="SUPFAM" id="SSF117281">
    <property type="entry name" value="Kelch motif"/>
    <property type="match status" value="1"/>
</dbReference>
<sequence length="158" mass="17570">MTFNECFSCSDKESLAVGTELLLFGKEVMSHVIYKYSVLTHAWTSNEYSEVLGEVAVVAGGCDPRGKILNSAEIYSLESGEWTVIPSMNKARKMCSWTGASMLLERETRRCLCVVRGVGRRTIEINACVPREGKSLHWRVLASKPSESFVYNCVVMGC</sequence>
<dbReference type="SMR" id="A0A078JUC2"/>
<reference evidence="4" key="1">
    <citation type="journal article" date="2014" name="Science">
        <title>Plant genetics. Early allopolyploid evolution in the post-Neolithic Brassica napus oilseed genome.</title>
        <authorList>
            <person name="Chalhoub B."/>
            <person name="Denoeud F."/>
            <person name="Liu S."/>
            <person name="Parkin I.A."/>
            <person name="Tang H."/>
            <person name="Wang X."/>
            <person name="Chiquet J."/>
            <person name="Belcram H."/>
            <person name="Tong C."/>
            <person name="Samans B."/>
            <person name="Correa M."/>
            <person name="Da Silva C."/>
            <person name="Just J."/>
            <person name="Falentin C."/>
            <person name="Koh C.S."/>
            <person name="Le Clainche I."/>
            <person name="Bernard M."/>
            <person name="Bento P."/>
            <person name="Noel B."/>
            <person name="Labadie K."/>
            <person name="Alberti A."/>
            <person name="Charles M."/>
            <person name="Arnaud D."/>
            <person name="Guo H."/>
            <person name="Daviaud C."/>
            <person name="Alamery S."/>
            <person name="Jabbari K."/>
            <person name="Zhao M."/>
            <person name="Edger P.P."/>
            <person name="Chelaifa H."/>
            <person name="Tack D."/>
            <person name="Lassalle G."/>
            <person name="Mestiri I."/>
            <person name="Schnel N."/>
            <person name="Le Paslier M.C."/>
            <person name="Fan G."/>
            <person name="Renault V."/>
            <person name="Bayer P.E."/>
            <person name="Golicz A.A."/>
            <person name="Manoli S."/>
            <person name="Lee T.H."/>
            <person name="Thi V.H."/>
            <person name="Chalabi S."/>
            <person name="Hu Q."/>
            <person name="Fan C."/>
            <person name="Tollenaere R."/>
            <person name="Lu Y."/>
            <person name="Battail C."/>
            <person name="Shen J."/>
            <person name="Sidebottom C.H."/>
            <person name="Wang X."/>
            <person name="Canaguier A."/>
            <person name="Chauveau A."/>
            <person name="Berard A."/>
            <person name="Deniot G."/>
            <person name="Guan M."/>
            <person name="Liu Z."/>
            <person name="Sun F."/>
            <person name="Lim Y.P."/>
            <person name="Lyons E."/>
            <person name="Town C.D."/>
            <person name="Bancroft I."/>
            <person name="Wang X."/>
            <person name="Meng J."/>
            <person name="Ma J."/>
            <person name="Pires J.C."/>
            <person name="King G.J."/>
            <person name="Brunel D."/>
            <person name="Delourme R."/>
            <person name="Renard M."/>
            <person name="Aury J.M."/>
            <person name="Adams K.L."/>
            <person name="Batley J."/>
            <person name="Snowdon R.J."/>
            <person name="Tost J."/>
            <person name="Edwards D."/>
            <person name="Zhou Y."/>
            <person name="Hua W."/>
            <person name="Sharpe A.G."/>
            <person name="Paterson A.H."/>
            <person name="Guan C."/>
            <person name="Wincker P."/>
        </authorList>
    </citation>
    <scope>NUCLEOTIDE SEQUENCE [LARGE SCALE GENOMIC DNA]</scope>
</reference>
<proteinExistence type="predicted"/>
<dbReference type="SMART" id="SM00612">
    <property type="entry name" value="Kelch"/>
    <property type="match status" value="1"/>
</dbReference>
<dbReference type="GO" id="GO:0005634">
    <property type="term" value="C:nucleus"/>
    <property type="evidence" value="ECO:0007669"/>
    <property type="project" value="UniProtKB-ARBA"/>
</dbReference>
<dbReference type="PANTHER" id="PTHR46122">
    <property type="entry name" value="GALACTOSE OXIDASE/KELCH REPEAT PROTEIN-RELATED"/>
    <property type="match status" value="1"/>
</dbReference>
<dbReference type="Gene3D" id="2.120.10.80">
    <property type="entry name" value="Kelch-type beta propeller"/>
    <property type="match status" value="1"/>
</dbReference>
<dbReference type="InterPro" id="IPR015915">
    <property type="entry name" value="Kelch-typ_b-propeller"/>
</dbReference>
<dbReference type="OMA" id="HAWTSNE"/>
<dbReference type="Pfam" id="PF01344">
    <property type="entry name" value="Kelch_1"/>
    <property type="match status" value="1"/>
</dbReference>
<accession>A0A078JUC2</accession>
<evidence type="ECO:0000256" key="1">
    <source>
        <dbReference type="ARBA" id="ARBA00022441"/>
    </source>
</evidence>
<dbReference type="Gramene" id="CDY70379">
    <property type="protein sequence ID" value="CDY70379"/>
    <property type="gene ID" value="GSBRNA2T00098450001"/>
</dbReference>
<organism evidence="4">
    <name type="scientific">Brassica napus</name>
    <name type="common">Rape</name>
    <dbReference type="NCBI Taxonomy" id="3708"/>
    <lineage>
        <taxon>Eukaryota</taxon>
        <taxon>Viridiplantae</taxon>
        <taxon>Streptophyta</taxon>
        <taxon>Embryophyta</taxon>
        <taxon>Tracheophyta</taxon>
        <taxon>Spermatophyta</taxon>
        <taxon>Magnoliopsida</taxon>
        <taxon>eudicotyledons</taxon>
        <taxon>Gunneridae</taxon>
        <taxon>Pentapetalae</taxon>
        <taxon>rosids</taxon>
        <taxon>malvids</taxon>
        <taxon>Brassicales</taxon>
        <taxon>Brassicaceae</taxon>
        <taxon>Brassiceae</taxon>
        <taxon>Brassica</taxon>
    </lineage>
</organism>
<dbReference type="InterPro" id="IPR006652">
    <property type="entry name" value="Kelch_1"/>
</dbReference>
<name>A0A078JUC2_BRANA</name>
<reference evidence="3" key="3">
    <citation type="submission" date="2021-01" db="EMBL/GenBank/DDBJ databases">
        <authorList>
            <consortium name="Genoscope - CEA"/>
            <person name="William W."/>
        </authorList>
    </citation>
    <scope>NUCLEOTIDE SEQUENCE</scope>
</reference>
<dbReference type="EMBL" id="LK041930">
    <property type="protein sequence ID" value="CDY70379.1"/>
    <property type="molecule type" value="Genomic_DNA"/>
</dbReference>
<dbReference type="AlphaFoldDB" id="A0A078JUC2"/>
<evidence type="ECO:0000313" key="3">
    <source>
        <dbReference type="EMBL" id="CAF1911065.1"/>
    </source>
</evidence>
<evidence type="ECO:0000313" key="4">
    <source>
        <dbReference type="EMBL" id="CDY70379.1"/>
    </source>
</evidence>
<reference evidence="4" key="2">
    <citation type="submission" date="2014-06" db="EMBL/GenBank/DDBJ databases">
        <authorList>
            <person name="Genoscope - CEA"/>
        </authorList>
    </citation>
    <scope>NUCLEOTIDE SEQUENCE</scope>
</reference>
<dbReference type="EMBL" id="HG994366">
    <property type="protein sequence ID" value="CAF1911065.1"/>
    <property type="molecule type" value="Genomic_DNA"/>
</dbReference>
<gene>
    <name evidence="4" type="primary">BnaCnng68080D</name>
    <name evidence="3" type="ORF">DARMORV10_C02P31940.1</name>
    <name evidence="4" type="ORF">GSBRNA2T00098450001</name>
</gene>
<protein>
    <submittedName>
        <fullName evidence="3">(rape) hypothetical protein</fullName>
    </submittedName>
    <submittedName>
        <fullName evidence="4">BnaCnng68080D protein</fullName>
    </submittedName>
</protein>
<keyword evidence="1" id="KW-0880">Kelch repeat</keyword>